<comment type="caution">
    <text evidence="3">The sequence shown here is derived from an EMBL/GenBank/DDBJ whole genome shotgun (WGS) entry which is preliminary data.</text>
</comment>
<organism evidence="3 4">
    <name type="scientific">Anaeramoeba flamelloides</name>
    <dbReference type="NCBI Taxonomy" id="1746091"/>
    <lineage>
        <taxon>Eukaryota</taxon>
        <taxon>Metamonada</taxon>
        <taxon>Anaeramoebidae</taxon>
        <taxon>Anaeramoeba</taxon>
    </lineage>
</organism>
<name>A0ABQ8ZA13_9EUKA</name>
<evidence type="ECO:0000259" key="2">
    <source>
        <dbReference type="PROSITE" id="PS51489"/>
    </source>
</evidence>
<protein>
    <submittedName>
        <fullName evidence="3">Mitotic checkpoint serine/threonine-protein kinase bub1</fullName>
    </submittedName>
</protein>
<dbReference type="Gene3D" id="1.25.40.430">
    <property type="match status" value="1"/>
</dbReference>
<dbReference type="PANTHER" id="PTHR14030">
    <property type="entry name" value="MITOTIC CHECKPOINT SERINE/THREONINE-PROTEIN KINASE BUB1"/>
    <property type="match status" value="1"/>
</dbReference>
<dbReference type="PANTHER" id="PTHR14030:SF4">
    <property type="entry name" value="BUB1 KINASE, ISOFORM A-RELATED"/>
    <property type="match status" value="1"/>
</dbReference>
<dbReference type="PROSITE" id="PS51489">
    <property type="entry name" value="BUB1_N"/>
    <property type="match status" value="1"/>
</dbReference>
<evidence type="ECO:0000313" key="4">
    <source>
        <dbReference type="Proteomes" id="UP001150062"/>
    </source>
</evidence>
<feature type="region of interest" description="Disordered" evidence="1">
    <location>
        <begin position="231"/>
        <end position="256"/>
    </location>
</feature>
<accession>A0ABQ8ZA13</accession>
<feature type="domain" description="BUB1 N-terminal" evidence="2">
    <location>
        <begin position="43"/>
        <end position="202"/>
    </location>
</feature>
<dbReference type="Proteomes" id="UP001150062">
    <property type="component" value="Unassembled WGS sequence"/>
</dbReference>
<dbReference type="EMBL" id="JAOAOG010000028">
    <property type="protein sequence ID" value="KAJ6253731.1"/>
    <property type="molecule type" value="Genomic_DNA"/>
</dbReference>
<keyword evidence="3" id="KW-0808">Transferase</keyword>
<keyword evidence="3" id="KW-0418">Kinase</keyword>
<dbReference type="Pfam" id="PF08311">
    <property type="entry name" value="Mad3_BUB1_I"/>
    <property type="match status" value="1"/>
</dbReference>
<feature type="region of interest" description="Disordered" evidence="1">
    <location>
        <begin position="359"/>
        <end position="382"/>
    </location>
</feature>
<keyword evidence="4" id="KW-1185">Reference proteome</keyword>
<gene>
    <name evidence="3" type="ORF">M0813_13146</name>
</gene>
<evidence type="ECO:0000313" key="3">
    <source>
        <dbReference type="EMBL" id="KAJ6253731.1"/>
    </source>
</evidence>
<dbReference type="GO" id="GO:0016301">
    <property type="term" value="F:kinase activity"/>
    <property type="evidence" value="ECO:0007669"/>
    <property type="project" value="UniProtKB-KW"/>
</dbReference>
<dbReference type="InterPro" id="IPR013212">
    <property type="entry name" value="Mad3/Bub1_I"/>
</dbReference>
<sequence length="410" mass="48223">MSQIIIQQDKENNFSHLNSNGFVTRTTNRNLKNLSHNKEQKEFLDKISTLKKPKQLLNEWVKYLKFVKTSVFVNRKSVFEIYRTCTKSLFQYKELFAEINYLRVWLDYAKLTTRPKEVYQFLMNENLGTSHALFYVSFSNFMESENDLEHADQIYRMGIKTCCNNRQYLQNKYQTFLTRNNLKKCKPLDFNQTSSNTTENNHKKSHQSTKFVQNTCTTSLENLEELLKNKRLPLSPKSISTKQKSMQKKKSTPLKTSSKKIKKNSFLIYQQDLEEKDILTNDKFRNKKQLKNKRPQSIPICKDNTEDLGVIQSLEETDKENIAPKKYKNPLPILELFPTGSPLNTIYYDPKELEILSDCVDDDDEDEDEEEEEEEEGYLKTKTKINGGINGNLFLKSSKEDHSFEIYSEN</sequence>
<proteinExistence type="predicted"/>
<feature type="compositionally biased region" description="Acidic residues" evidence="1">
    <location>
        <begin position="359"/>
        <end position="376"/>
    </location>
</feature>
<evidence type="ECO:0000256" key="1">
    <source>
        <dbReference type="SAM" id="MobiDB-lite"/>
    </source>
</evidence>
<feature type="compositionally biased region" description="Low complexity" evidence="1">
    <location>
        <begin position="232"/>
        <end position="244"/>
    </location>
</feature>
<feature type="compositionally biased region" description="Polar residues" evidence="1">
    <location>
        <begin position="190"/>
        <end position="199"/>
    </location>
</feature>
<dbReference type="InterPro" id="IPR015661">
    <property type="entry name" value="Bub1/Mad3"/>
</dbReference>
<feature type="region of interest" description="Disordered" evidence="1">
    <location>
        <begin position="189"/>
        <end position="211"/>
    </location>
</feature>
<feature type="compositionally biased region" description="Basic residues" evidence="1">
    <location>
        <begin position="245"/>
        <end position="256"/>
    </location>
</feature>
<reference evidence="3" key="1">
    <citation type="submission" date="2022-08" db="EMBL/GenBank/DDBJ databases">
        <title>Novel sulfate-reducing endosymbionts in the free-living metamonad Anaeramoeba.</title>
        <authorList>
            <person name="Jerlstrom-Hultqvist J."/>
            <person name="Cepicka I."/>
            <person name="Gallot-Lavallee L."/>
            <person name="Salas-Leiva D."/>
            <person name="Curtis B.A."/>
            <person name="Zahonova K."/>
            <person name="Pipaliya S."/>
            <person name="Dacks J."/>
            <person name="Roger A.J."/>
        </authorList>
    </citation>
    <scope>NUCLEOTIDE SEQUENCE</scope>
    <source>
        <strain evidence="3">Schooner1</strain>
    </source>
</reference>
<dbReference type="SMART" id="SM00777">
    <property type="entry name" value="Mad3_BUB1_I"/>
    <property type="match status" value="1"/>
</dbReference>